<dbReference type="InterPro" id="IPR054357">
    <property type="entry name" value="MFE-2_N"/>
</dbReference>
<dbReference type="HOGENOM" id="CLU_040078_3_0_1"/>
<dbReference type="EMBL" id="KN275957">
    <property type="protein sequence ID" value="EEH43807.2"/>
    <property type="molecule type" value="Genomic_DNA"/>
</dbReference>
<dbReference type="InterPro" id="IPR002539">
    <property type="entry name" value="MaoC-like_dom"/>
</dbReference>
<evidence type="ECO:0000313" key="5">
    <source>
        <dbReference type="Proteomes" id="UP000001628"/>
    </source>
</evidence>
<dbReference type="PANTHER" id="PTHR13078:SF57">
    <property type="entry name" value="DEHYDRATASE, PUTATIVE (AFU_ORTHOLOGUE AFUA_5G00640)-RELATED"/>
    <property type="match status" value="1"/>
</dbReference>
<reference evidence="4 5" key="1">
    <citation type="journal article" date="2011" name="PLoS Genet.">
        <title>Comparative genomic analysis of human fungal pathogens causing paracoccidioidomycosis.</title>
        <authorList>
            <person name="Desjardins C.A."/>
            <person name="Champion M.D."/>
            <person name="Holder J.W."/>
            <person name="Muszewska A."/>
            <person name="Goldberg J."/>
            <person name="Bailao A.M."/>
            <person name="Brigido M.M."/>
            <person name="Ferreira M.E."/>
            <person name="Garcia A.M."/>
            <person name="Grynberg M."/>
            <person name="Gujja S."/>
            <person name="Heiman D.I."/>
            <person name="Henn M.R."/>
            <person name="Kodira C.D."/>
            <person name="Leon-Narvaez H."/>
            <person name="Longo L.V."/>
            <person name="Ma L.J."/>
            <person name="Malavazi I."/>
            <person name="Matsuo A.L."/>
            <person name="Morais F.V."/>
            <person name="Pereira M."/>
            <person name="Rodriguez-Brito S."/>
            <person name="Sakthikumar S."/>
            <person name="Salem-Izacc S.M."/>
            <person name="Sykes S.M."/>
            <person name="Teixeira M.M."/>
            <person name="Vallejo M.C."/>
            <person name="Walter M.E."/>
            <person name="Yandava C."/>
            <person name="Young S."/>
            <person name="Zeng Q."/>
            <person name="Zucker J."/>
            <person name="Felipe M.S."/>
            <person name="Goldman G.H."/>
            <person name="Haas B.J."/>
            <person name="McEwen J.G."/>
            <person name="Nino-Vega G."/>
            <person name="Puccia R."/>
            <person name="San-Blas G."/>
            <person name="Soares C.M."/>
            <person name="Birren B.W."/>
            <person name="Cuomo C.A."/>
        </authorList>
    </citation>
    <scope>NUCLEOTIDE SEQUENCE [LARGE SCALE GENOMIC DNA]</scope>
    <source>
        <strain evidence="4 5">Pb18</strain>
    </source>
</reference>
<protein>
    <submittedName>
        <fullName evidence="4">Uncharacterized protein</fullName>
    </submittedName>
</protein>
<dbReference type="GO" id="GO:0004300">
    <property type="term" value="F:enoyl-CoA hydratase activity"/>
    <property type="evidence" value="ECO:0007669"/>
    <property type="project" value="TreeGrafter"/>
</dbReference>
<gene>
    <name evidence="4" type="ORF">PADG_00096</name>
</gene>
<name>C1FZQ6_PARBD</name>
<sequence length="432" mass="49100">MPRVAKNYPFKVRRWRMTIISIIIALQDQGKFLLFLAYARIIVLLYLDATSKHPPPLPHLERATFPALKRKWWRKTKGQQKVKKHWEKFTAVDNVDRHITLHFGPDFLIMATTIPQFEYAPQKTSWLKRDVLLFANTIGCQPNRELHFLYELHPNFQTFPTYPIVLTFKHTDIDTVDFLARNASRALPPGCPKLDWGVAVDGGRGMTFLRPLPPSSEGRTWEIHSKVLNVFDKGPGKGTVMEIEHVLKQKESGEAYTRSWESVFFKGTGGWGGERGPKITRYPPPSPTRKPDAVSTFQTHAETAHLYRLSGDYNPLHAIPEPGKALGYEGVIMHGLFSWNVAAQRVLSRYGDSDGPRLRDFEARFAAPVIPGDKLDILMWDMGVSNRAVDICQENETLREVRFVVKVGETVVLSDGRALLTNNIKDSADCKL</sequence>
<evidence type="ECO:0000256" key="1">
    <source>
        <dbReference type="SAM" id="Phobius"/>
    </source>
</evidence>
<dbReference type="Pfam" id="PF22622">
    <property type="entry name" value="MFE-2_hydrat-2_N"/>
    <property type="match status" value="1"/>
</dbReference>
<dbReference type="GO" id="GO:0005777">
    <property type="term" value="C:peroxisome"/>
    <property type="evidence" value="ECO:0007669"/>
    <property type="project" value="TreeGrafter"/>
</dbReference>
<keyword evidence="1" id="KW-0812">Transmembrane</keyword>
<evidence type="ECO:0000313" key="4">
    <source>
        <dbReference type="EMBL" id="EEH43807.2"/>
    </source>
</evidence>
<feature type="domain" description="MaoC-like" evidence="2">
    <location>
        <begin position="287"/>
        <end position="390"/>
    </location>
</feature>
<dbReference type="OrthoDB" id="60204at2759"/>
<dbReference type="Gene3D" id="3.10.129.10">
    <property type="entry name" value="Hotdog Thioesterase"/>
    <property type="match status" value="1"/>
</dbReference>
<organism evidence="4 5">
    <name type="scientific">Paracoccidioides brasiliensis (strain Pb18)</name>
    <dbReference type="NCBI Taxonomy" id="502780"/>
    <lineage>
        <taxon>Eukaryota</taxon>
        <taxon>Fungi</taxon>
        <taxon>Dikarya</taxon>
        <taxon>Ascomycota</taxon>
        <taxon>Pezizomycotina</taxon>
        <taxon>Eurotiomycetes</taxon>
        <taxon>Eurotiomycetidae</taxon>
        <taxon>Onygenales</taxon>
        <taxon>Ajellomycetaceae</taxon>
        <taxon>Paracoccidioides</taxon>
    </lineage>
</organism>
<keyword evidence="1" id="KW-0472">Membrane</keyword>
<dbReference type="PANTHER" id="PTHR13078">
    <property type="entry name" value="PEROXISOMAL MULTIFUNCTIONAL ENZYME TYPE 2-RELATED"/>
    <property type="match status" value="1"/>
</dbReference>
<feature type="transmembrane region" description="Helical" evidence="1">
    <location>
        <begin position="20"/>
        <end position="47"/>
    </location>
</feature>
<dbReference type="STRING" id="502780.C1FZQ6"/>
<accession>C1FZQ6</accession>
<dbReference type="GeneID" id="22579989"/>
<dbReference type="eggNOG" id="KOG1206">
    <property type="taxonomic scope" value="Eukaryota"/>
</dbReference>
<dbReference type="AlphaFoldDB" id="C1FZQ6"/>
<dbReference type="RefSeq" id="XP_010755692.1">
    <property type="nucleotide sequence ID" value="XM_010757390.1"/>
</dbReference>
<dbReference type="Pfam" id="PF01575">
    <property type="entry name" value="MaoC_dehydratas"/>
    <property type="match status" value="1"/>
</dbReference>
<dbReference type="KEGG" id="pbn:PADG_00096"/>
<dbReference type="VEuPathDB" id="FungiDB:PADG_00096"/>
<dbReference type="SUPFAM" id="SSF54637">
    <property type="entry name" value="Thioesterase/thiol ester dehydrase-isomerase"/>
    <property type="match status" value="2"/>
</dbReference>
<evidence type="ECO:0000259" key="2">
    <source>
        <dbReference type="Pfam" id="PF01575"/>
    </source>
</evidence>
<dbReference type="OMA" id="WDVNSFV"/>
<proteinExistence type="predicted"/>
<dbReference type="InParanoid" id="C1FZQ6"/>
<keyword evidence="5" id="KW-1185">Reference proteome</keyword>
<keyword evidence="1" id="KW-1133">Transmembrane helix</keyword>
<dbReference type="InterPro" id="IPR029069">
    <property type="entry name" value="HotDog_dom_sf"/>
</dbReference>
<dbReference type="GO" id="GO:0006635">
    <property type="term" value="P:fatty acid beta-oxidation"/>
    <property type="evidence" value="ECO:0007669"/>
    <property type="project" value="TreeGrafter"/>
</dbReference>
<dbReference type="GO" id="GO:0003857">
    <property type="term" value="F:(3S)-3-hydroxyacyl-CoA dehydrogenase (NAD+) activity"/>
    <property type="evidence" value="ECO:0007669"/>
    <property type="project" value="TreeGrafter"/>
</dbReference>
<dbReference type="Proteomes" id="UP000001628">
    <property type="component" value="Unassembled WGS sequence"/>
</dbReference>
<evidence type="ECO:0000259" key="3">
    <source>
        <dbReference type="Pfam" id="PF22622"/>
    </source>
</evidence>
<feature type="domain" description="Peroxisomal multifunctional enzyme type 2-like N-terminal" evidence="3">
    <location>
        <begin position="128"/>
        <end position="267"/>
    </location>
</feature>
<dbReference type="GO" id="GO:0044594">
    <property type="term" value="F:17-beta-hydroxysteroid dehydrogenase (NAD+) activity"/>
    <property type="evidence" value="ECO:0007669"/>
    <property type="project" value="TreeGrafter"/>
</dbReference>